<dbReference type="Gene3D" id="1.10.510.10">
    <property type="entry name" value="Transferase(Phosphotransferase) domain 1"/>
    <property type="match status" value="1"/>
</dbReference>
<dbReference type="EC" id="2.7.11.1" evidence="7"/>
<proteinExistence type="predicted"/>
<evidence type="ECO:0000256" key="3">
    <source>
        <dbReference type="ARBA" id="ARBA00022741"/>
    </source>
</evidence>
<feature type="domain" description="Protein kinase" evidence="6">
    <location>
        <begin position="1"/>
        <end position="107"/>
    </location>
</feature>
<name>A0AAN8XIP7_HALRR</name>
<dbReference type="SMART" id="SM00220">
    <property type="entry name" value="S_TKc"/>
    <property type="match status" value="1"/>
</dbReference>
<dbReference type="AlphaFoldDB" id="A0AAN8XIP7"/>
<dbReference type="GO" id="GO:0005524">
    <property type="term" value="F:ATP binding"/>
    <property type="evidence" value="ECO:0007669"/>
    <property type="project" value="UniProtKB-KW"/>
</dbReference>
<dbReference type="PROSITE" id="PS00108">
    <property type="entry name" value="PROTEIN_KINASE_ST"/>
    <property type="match status" value="1"/>
</dbReference>
<accession>A0AAN8XIP7</accession>
<evidence type="ECO:0000256" key="4">
    <source>
        <dbReference type="ARBA" id="ARBA00022777"/>
    </source>
</evidence>
<dbReference type="InterPro" id="IPR011009">
    <property type="entry name" value="Kinase-like_dom_sf"/>
</dbReference>
<evidence type="ECO:0000256" key="2">
    <source>
        <dbReference type="ARBA" id="ARBA00022679"/>
    </source>
</evidence>
<comment type="caution">
    <text evidence="7">The sequence shown here is derived from an EMBL/GenBank/DDBJ whole genome shotgun (WGS) entry which is preliminary data.</text>
</comment>
<evidence type="ECO:0000313" key="8">
    <source>
        <dbReference type="Proteomes" id="UP001381693"/>
    </source>
</evidence>
<dbReference type="InterPro" id="IPR000719">
    <property type="entry name" value="Prot_kinase_dom"/>
</dbReference>
<keyword evidence="1" id="KW-0723">Serine/threonine-protein kinase</keyword>
<reference evidence="7 8" key="1">
    <citation type="submission" date="2023-11" db="EMBL/GenBank/DDBJ databases">
        <title>Halocaridina rubra genome assembly.</title>
        <authorList>
            <person name="Smith C."/>
        </authorList>
    </citation>
    <scope>NUCLEOTIDE SEQUENCE [LARGE SCALE GENOMIC DNA]</scope>
    <source>
        <strain evidence="7">EP-1</strain>
        <tissue evidence="7">Whole</tissue>
    </source>
</reference>
<dbReference type="SUPFAM" id="SSF56112">
    <property type="entry name" value="Protein kinase-like (PK-like)"/>
    <property type="match status" value="1"/>
</dbReference>
<dbReference type="GO" id="GO:0004674">
    <property type="term" value="F:protein serine/threonine kinase activity"/>
    <property type="evidence" value="ECO:0007669"/>
    <property type="project" value="UniProtKB-KW"/>
</dbReference>
<keyword evidence="3" id="KW-0547">Nucleotide-binding</keyword>
<evidence type="ECO:0000256" key="5">
    <source>
        <dbReference type="ARBA" id="ARBA00022840"/>
    </source>
</evidence>
<dbReference type="PANTHER" id="PTHR24342">
    <property type="entry name" value="SERINE/THREONINE-PROTEIN KINASE 17"/>
    <property type="match status" value="1"/>
</dbReference>
<dbReference type="GO" id="GO:0043065">
    <property type="term" value="P:positive regulation of apoptotic process"/>
    <property type="evidence" value="ECO:0007669"/>
    <property type="project" value="TreeGrafter"/>
</dbReference>
<evidence type="ECO:0000313" key="7">
    <source>
        <dbReference type="EMBL" id="KAK7083561.1"/>
    </source>
</evidence>
<dbReference type="PANTHER" id="PTHR24342:SF12">
    <property type="entry name" value="DEATH-ASSOCIATED PROTEIN KINASE RELATED"/>
    <property type="match status" value="1"/>
</dbReference>
<keyword evidence="8" id="KW-1185">Reference proteome</keyword>
<dbReference type="GO" id="GO:0005634">
    <property type="term" value="C:nucleus"/>
    <property type="evidence" value="ECO:0007669"/>
    <property type="project" value="TreeGrafter"/>
</dbReference>
<keyword evidence="5" id="KW-0067">ATP-binding</keyword>
<dbReference type="InterPro" id="IPR008271">
    <property type="entry name" value="Ser/Thr_kinase_AS"/>
</dbReference>
<keyword evidence="2 7" id="KW-0808">Transferase</keyword>
<protein>
    <submittedName>
        <fullName evidence="7">Stk17bp</fullName>
        <ecNumber evidence="7">2.7.11.1</ecNumber>
    </submittedName>
</protein>
<dbReference type="Pfam" id="PF00069">
    <property type="entry name" value="Pkinase"/>
    <property type="match status" value="1"/>
</dbReference>
<dbReference type="Proteomes" id="UP001381693">
    <property type="component" value="Unassembled WGS sequence"/>
</dbReference>
<organism evidence="7 8">
    <name type="scientific">Halocaridina rubra</name>
    <name type="common">Hawaiian red shrimp</name>
    <dbReference type="NCBI Taxonomy" id="373956"/>
    <lineage>
        <taxon>Eukaryota</taxon>
        <taxon>Metazoa</taxon>
        <taxon>Ecdysozoa</taxon>
        <taxon>Arthropoda</taxon>
        <taxon>Crustacea</taxon>
        <taxon>Multicrustacea</taxon>
        <taxon>Malacostraca</taxon>
        <taxon>Eumalacostraca</taxon>
        <taxon>Eucarida</taxon>
        <taxon>Decapoda</taxon>
        <taxon>Pleocyemata</taxon>
        <taxon>Caridea</taxon>
        <taxon>Atyoidea</taxon>
        <taxon>Atyidae</taxon>
        <taxon>Halocaridina</taxon>
    </lineage>
</organism>
<sequence length="107" mass="12244">AGGGELQRVIDEEENLQEDVVRQYMRNILNGLLYLHTHNIAHLDLKPQNLLLMGKHPKSDVKLCDFGISRIIMANIEVREVLGTPDYVAPEILQYEPISLATDMWYV</sequence>
<feature type="non-terminal residue" evidence="7">
    <location>
        <position position="1"/>
    </location>
</feature>
<gene>
    <name evidence="7" type="primary">STK17B_1</name>
    <name evidence="7" type="ORF">SK128_009017</name>
</gene>
<evidence type="ECO:0000259" key="6">
    <source>
        <dbReference type="PROSITE" id="PS50011"/>
    </source>
</evidence>
<dbReference type="PROSITE" id="PS50011">
    <property type="entry name" value="PROTEIN_KINASE_DOM"/>
    <property type="match status" value="1"/>
</dbReference>
<dbReference type="EMBL" id="JAXCGZ010002813">
    <property type="protein sequence ID" value="KAK7083561.1"/>
    <property type="molecule type" value="Genomic_DNA"/>
</dbReference>
<keyword evidence="4" id="KW-0418">Kinase</keyword>
<dbReference type="GO" id="GO:0035556">
    <property type="term" value="P:intracellular signal transduction"/>
    <property type="evidence" value="ECO:0007669"/>
    <property type="project" value="TreeGrafter"/>
</dbReference>
<evidence type="ECO:0000256" key="1">
    <source>
        <dbReference type="ARBA" id="ARBA00022527"/>
    </source>
</evidence>